<evidence type="ECO:0000313" key="1">
    <source>
        <dbReference type="EMBL" id="MBX73621.1"/>
    </source>
</evidence>
<organism evidence="1">
    <name type="scientific">Rhizophora mucronata</name>
    <name type="common">Asiatic mangrove</name>
    <dbReference type="NCBI Taxonomy" id="61149"/>
    <lineage>
        <taxon>Eukaryota</taxon>
        <taxon>Viridiplantae</taxon>
        <taxon>Streptophyta</taxon>
        <taxon>Embryophyta</taxon>
        <taxon>Tracheophyta</taxon>
        <taxon>Spermatophyta</taxon>
        <taxon>Magnoliopsida</taxon>
        <taxon>eudicotyledons</taxon>
        <taxon>Gunneridae</taxon>
        <taxon>Pentapetalae</taxon>
        <taxon>rosids</taxon>
        <taxon>fabids</taxon>
        <taxon>Malpighiales</taxon>
        <taxon>Rhizophoraceae</taxon>
        <taxon>Rhizophora</taxon>
    </lineage>
</organism>
<accession>A0A2P2R352</accession>
<dbReference type="EMBL" id="GGEC01093137">
    <property type="protein sequence ID" value="MBX73621.1"/>
    <property type="molecule type" value="Transcribed_RNA"/>
</dbReference>
<proteinExistence type="predicted"/>
<reference evidence="1" key="1">
    <citation type="submission" date="2018-02" db="EMBL/GenBank/DDBJ databases">
        <title>Rhizophora mucronata_Transcriptome.</title>
        <authorList>
            <person name="Meera S.P."/>
            <person name="Sreeshan A."/>
            <person name="Augustine A."/>
        </authorList>
    </citation>
    <scope>NUCLEOTIDE SEQUENCE</scope>
    <source>
        <tissue evidence="1">Leaf</tissue>
    </source>
</reference>
<name>A0A2P2R352_RHIMU</name>
<protein>
    <submittedName>
        <fullName evidence="1">Uncharacterized protein</fullName>
    </submittedName>
</protein>
<dbReference type="AlphaFoldDB" id="A0A2P2R352"/>
<sequence length="29" mass="3491">MSHLIVFCLKRVPYLIDIYKDVIFDKCFA</sequence>